<dbReference type="Pfam" id="PF08002">
    <property type="entry name" value="DUF1697"/>
    <property type="match status" value="1"/>
</dbReference>
<dbReference type="PIRSF" id="PIRSF008502">
    <property type="entry name" value="UCP008502"/>
    <property type="match status" value="1"/>
</dbReference>
<reference evidence="1" key="1">
    <citation type="journal article" date="2014" name="Int. J. Syst. Evol. Microbiol.">
        <title>Complete genome sequence of Corynebacterium casei LMG S-19264T (=DSM 44701T), isolated from a smear-ripened cheese.</title>
        <authorList>
            <consortium name="US DOE Joint Genome Institute (JGI-PGF)"/>
            <person name="Walter F."/>
            <person name="Albersmeier A."/>
            <person name="Kalinowski J."/>
            <person name="Ruckert C."/>
        </authorList>
    </citation>
    <scope>NUCLEOTIDE SEQUENCE</scope>
    <source>
        <strain evidence="1">CGMCC 1.12785</strain>
    </source>
</reference>
<organism evidence="1 2">
    <name type="scientific">Sediminivirga luteola</name>
    <dbReference type="NCBI Taxonomy" id="1774748"/>
    <lineage>
        <taxon>Bacteria</taxon>
        <taxon>Bacillati</taxon>
        <taxon>Actinomycetota</taxon>
        <taxon>Actinomycetes</taxon>
        <taxon>Micrococcales</taxon>
        <taxon>Brevibacteriaceae</taxon>
        <taxon>Sediminivirga</taxon>
    </lineage>
</organism>
<dbReference type="Gene3D" id="3.30.70.1280">
    <property type="entry name" value="SP0830-like domains"/>
    <property type="match status" value="1"/>
</dbReference>
<reference evidence="1" key="2">
    <citation type="submission" date="2020-09" db="EMBL/GenBank/DDBJ databases">
        <authorList>
            <person name="Sun Q."/>
            <person name="Zhou Y."/>
        </authorList>
    </citation>
    <scope>NUCLEOTIDE SEQUENCE</scope>
    <source>
        <strain evidence="1">CGMCC 1.12785</strain>
    </source>
</reference>
<evidence type="ECO:0000313" key="2">
    <source>
        <dbReference type="Proteomes" id="UP000616114"/>
    </source>
</evidence>
<dbReference type="InterPro" id="IPR012545">
    <property type="entry name" value="DUF1697"/>
</dbReference>
<dbReference type="PANTHER" id="PTHR36439">
    <property type="entry name" value="BLL4334 PROTEIN"/>
    <property type="match status" value="1"/>
</dbReference>
<evidence type="ECO:0000313" key="1">
    <source>
        <dbReference type="EMBL" id="GGA19719.1"/>
    </source>
</evidence>
<sequence length="180" mass="19658">MTRWVALLRGVNVGGITIKSADLRALFGELGFGAVATVLASGNVVFDASAPPTADDRDVLKRTIEQALSERFGYEAWIVLLTQDELASRAGDYPFSRQDDEHHPYLVFGSDEAVLDELYASAQALRSERDALARGSGVIYWRAPKGGSTDTPVAKLVAKARYRSTTTNRNLRTVEKLLKA</sequence>
<name>A0A8J2XL45_9MICO</name>
<dbReference type="PANTHER" id="PTHR36439:SF1">
    <property type="entry name" value="DUF1697 DOMAIN-CONTAINING PROTEIN"/>
    <property type="match status" value="1"/>
</dbReference>
<dbReference type="RefSeq" id="WP_188551094.1">
    <property type="nucleotide sequence ID" value="NZ_BMFY01000010.1"/>
</dbReference>
<accession>A0A8J2XL45</accession>
<proteinExistence type="predicted"/>
<keyword evidence="2" id="KW-1185">Reference proteome</keyword>
<dbReference type="Proteomes" id="UP000616114">
    <property type="component" value="Unassembled WGS sequence"/>
</dbReference>
<dbReference type="AlphaFoldDB" id="A0A8J2XL45"/>
<protein>
    <submittedName>
        <fullName evidence="1">Pyridoxamine 5'-phosphate oxidase</fullName>
    </submittedName>
</protein>
<comment type="caution">
    <text evidence="1">The sequence shown here is derived from an EMBL/GenBank/DDBJ whole genome shotgun (WGS) entry which is preliminary data.</text>
</comment>
<dbReference type="Gene3D" id="3.30.70.1260">
    <property type="entry name" value="bacterial protein sp0830 like"/>
    <property type="match status" value="1"/>
</dbReference>
<dbReference type="EMBL" id="BMFY01000010">
    <property type="protein sequence ID" value="GGA19719.1"/>
    <property type="molecule type" value="Genomic_DNA"/>
</dbReference>
<gene>
    <name evidence="1" type="ORF">GCM10011333_23540</name>
</gene>
<dbReference type="SUPFAM" id="SSF160379">
    <property type="entry name" value="SP0830-like"/>
    <property type="match status" value="1"/>
</dbReference>